<dbReference type="OrthoDB" id="9769481at2"/>
<keyword evidence="2" id="KW-0472">Membrane</keyword>
<keyword evidence="2" id="KW-1133">Transmembrane helix</keyword>
<gene>
    <name evidence="3" type="ORF">BSK52_11625</name>
</gene>
<reference evidence="3 4" key="1">
    <citation type="submission" date="2016-10" db="EMBL/GenBank/DDBJ databases">
        <title>Paenibacillus species isolates.</title>
        <authorList>
            <person name="Beno S.M."/>
        </authorList>
    </citation>
    <scope>NUCLEOTIDE SEQUENCE [LARGE SCALE GENOMIC DNA]</scope>
    <source>
        <strain evidence="3 4">FSL H7-0710</strain>
    </source>
</reference>
<dbReference type="AlphaFoldDB" id="A0A1R0Y181"/>
<dbReference type="Pfam" id="PF11187">
    <property type="entry name" value="Mbeg1-like"/>
    <property type="match status" value="1"/>
</dbReference>
<accession>A0A1R0Y181</accession>
<protein>
    <submittedName>
        <fullName evidence="3">Uncharacterized protein</fullName>
    </submittedName>
</protein>
<dbReference type="InterPro" id="IPR029058">
    <property type="entry name" value="AB_hydrolase_fold"/>
</dbReference>
<dbReference type="SUPFAM" id="SSF53474">
    <property type="entry name" value="alpha/beta-Hydrolases"/>
    <property type="match status" value="1"/>
</dbReference>
<evidence type="ECO:0000256" key="1">
    <source>
        <dbReference type="SAM" id="Coils"/>
    </source>
</evidence>
<feature type="transmembrane region" description="Helical" evidence="2">
    <location>
        <begin position="366"/>
        <end position="384"/>
    </location>
</feature>
<dbReference type="EMBL" id="MPTC01000008">
    <property type="protein sequence ID" value="OMD41078.1"/>
    <property type="molecule type" value="Genomic_DNA"/>
</dbReference>
<name>A0A1R0Y181_9BACL</name>
<organism evidence="3 4">
    <name type="scientific">Paenibacillus odorifer</name>
    <dbReference type="NCBI Taxonomy" id="189426"/>
    <lineage>
        <taxon>Bacteria</taxon>
        <taxon>Bacillati</taxon>
        <taxon>Bacillota</taxon>
        <taxon>Bacilli</taxon>
        <taxon>Bacillales</taxon>
        <taxon>Paenibacillaceae</taxon>
        <taxon>Paenibacillus</taxon>
    </lineage>
</organism>
<evidence type="ECO:0000313" key="4">
    <source>
        <dbReference type="Proteomes" id="UP000187439"/>
    </source>
</evidence>
<feature type="transmembrane region" description="Helical" evidence="2">
    <location>
        <begin position="327"/>
        <end position="360"/>
    </location>
</feature>
<feature type="coiled-coil region" evidence="1">
    <location>
        <begin position="539"/>
        <end position="600"/>
    </location>
</feature>
<keyword evidence="2" id="KW-0812">Transmembrane</keyword>
<evidence type="ECO:0000256" key="2">
    <source>
        <dbReference type="SAM" id="Phobius"/>
    </source>
</evidence>
<keyword evidence="1" id="KW-0175">Coiled coil</keyword>
<dbReference type="RefSeq" id="WP_076119219.1">
    <property type="nucleotide sequence ID" value="NZ_MPTC01000008.1"/>
</dbReference>
<dbReference type="Proteomes" id="UP000187439">
    <property type="component" value="Unassembled WGS sequence"/>
</dbReference>
<comment type="caution">
    <text evidence="3">The sequence shown here is derived from an EMBL/GenBank/DDBJ whole genome shotgun (WGS) entry which is preliminary data.</text>
</comment>
<dbReference type="InterPro" id="IPR024499">
    <property type="entry name" value="Mbeg1-like"/>
</dbReference>
<proteinExistence type="predicted"/>
<sequence length="640" mass="71482">MADPDILSEIELKQISQIVYLDILDNKDLGKIYTRKNDKITLGKVLSFYSTPEGQRQLKERFPNDLNGVKEYDQWIVLIEQMNKPPYKNWEISNIVSHNKKEESGFVAFTVDTLNGEKVAAFRGSEPMENPLYRNDWKNNGTTAYSIEAMQQTEAREYMKSFKTDGSYDLYLTGHSLGGNLALYSSFILSEDLRKHLISASTFNAPGFNGDVLDKFKSNIDEMNEKGQIKEFRNKYDIVPALFLNPSAGIYIDTESERDDVLAHHSLFSLKTNGNNTFLLSDSQTRGLVPNLVHNITVGLEVIPDFLKESLVEGVFKVLDGEVDLRPLAIAGITVVGVLLATVGPVAVVTAAITTALAVLVGTIKALIALYIIGFVIDSVIPWIKQKVEDIKERMVSFYNQSVEFVTNMVTEAVRVTNLIGDRIADFTQKVKHAVSDFMMKLKDGFNRFVDNAIQYVKAQKEYWISVKDKAMKKMGDIFQSVKAKIKKTKDEFVAGARAIKDSAISKVKSTITKTITKIAVASASVIQGAKILANMDKLESLQKSLVRKEESIAEIVERILSIASGVSSNVGRAYSESFVQAQLRELQRISNEVRTQKNRVTTAIHSKTAGLRYTITKYRDIESKIVAAARASTTTMRLN</sequence>
<evidence type="ECO:0000313" key="3">
    <source>
        <dbReference type="EMBL" id="OMD41078.1"/>
    </source>
</evidence>
<dbReference type="Gene3D" id="3.40.50.1820">
    <property type="entry name" value="alpha/beta hydrolase"/>
    <property type="match status" value="1"/>
</dbReference>